<comment type="similarity">
    <text evidence="6">Belongs to the UTP23/FCF1 family. UTP23 subfamily.</text>
</comment>
<dbReference type="PANTHER" id="PTHR12416">
    <property type="entry name" value="RRNA-PROCESSING PROTEIN UTP23 HOMOLOG"/>
    <property type="match status" value="1"/>
</dbReference>
<evidence type="ECO:0000256" key="2">
    <source>
        <dbReference type="ARBA" id="ARBA00022517"/>
    </source>
</evidence>
<name>H2ANJ2_KAZAF</name>
<dbReference type="GO" id="GO:0070181">
    <property type="term" value="F:small ribosomal subunit rRNA binding"/>
    <property type="evidence" value="ECO:0007669"/>
    <property type="project" value="EnsemblFungi"/>
</dbReference>
<sequence length="269" mass="31125">MRQKRAKSYRKQLLVYSHTFKFREPYQVLVDNEIVTVSSNSNFDLVKGLKRTLQAEVKPMITQCCMQALYETRDQNAIDMAKGFERRRCNHPPKEPKTPIECVLSVVNVNGKNKHRYVVASQDIDIRRQLRRVPGVPLVHISRSVMIMEPLSDTSAKISSRMEQEKLYKGLNDPKYAGLKLDEEEATETQGSGEKTAKKKRGPKGPNPLSVRKKVKTLNEPKQTDKNDDVQEETTEKKKRRRKHRPKKDTGINEDTNINDEKEYEQESN</sequence>
<dbReference type="KEGG" id="kaf:KAFR_0A05060"/>
<gene>
    <name evidence="10" type="primary">KAFR0A05060</name>
    <name evidence="10" type="ORF">KAFR_0A05060</name>
</gene>
<dbReference type="FunFam" id="3.40.50.1010:FF:000006">
    <property type="entry name" value="rRNA-processing protein UTP23 homolog"/>
    <property type="match status" value="1"/>
</dbReference>
<evidence type="ECO:0000256" key="1">
    <source>
        <dbReference type="ARBA" id="ARBA00004604"/>
    </source>
</evidence>
<feature type="compositionally biased region" description="Basic and acidic residues" evidence="8">
    <location>
        <begin position="217"/>
        <end position="229"/>
    </location>
</feature>
<evidence type="ECO:0000256" key="5">
    <source>
        <dbReference type="ARBA" id="ARBA00037300"/>
    </source>
</evidence>
<dbReference type="SUPFAM" id="SSF88723">
    <property type="entry name" value="PIN domain-like"/>
    <property type="match status" value="1"/>
</dbReference>
<dbReference type="GO" id="GO:0032040">
    <property type="term" value="C:small-subunit processome"/>
    <property type="evidence" value="ECO:0007669"/>
    <property type="project" value="EnsemblFungi"/>
</dbReference>
<keyword evidence="2" id="KW-0690">Ribosome biogenesis</keyword>
<keyword evidence="4" id="KW-0539">Nucleus</keyword>
<dbReference type="eggNOG" id="KOG3164">
    <property type="taxonomic scope" value="Eukaryota"/>
</dbReference>
<dbReference type="InterPro" id="IPR057776">
    <property type="entry name" value="UTP23_sensor"/>
</dbReference>
<evidence type="ECO:0000259" key="9">
    <source>
        <dbReference type="Pfam" id="PF24779"/>
    </source>
</evidence>
<dbReference type="GO" id="GO:0000447">
    <property type="term" value="P:endonucleolytic cleavage in ITS1 to separate SSU-rRNA from 5.8S rRNA and LSU-rRNA from tricistronic rRNA transcript (SSU-rRNA, 5.8S rRNA, LSU-rRNA)"/>
    <property type="evidence" value="ECO:0007669"/>
    <property type="project" value="EnsemblFungi"/>
</dbReference>
<accession>H2ANJ2</accession>
<dbReference type="FunCoup" id="H2ANJ2">
    <property type="interactions" value="1148"/>
</dbReference>
<dbReference type="Gene3D" id="3.40.50.1010">
    <property type="entry name" value="5'-nuclease"/>
    <property type="match status" value="1"/>
</dbReference>
<dbReference type="EMBL" id="HE650821">
    <property type="protein sequence ID" value="CCF55942.1"/>
    <property type="molecule type" value="Genomic_DNA"/>
</dbReference>
<dbReference type="OrthoDB" id="25675at2759"/>
<organism evidence="10 11">
    <name type="scientific">Kazachstania africana (strain ATCC 22294 / BCRC 22015 / CBS 2517 / CECT 1963 / NBRC 1671 / NRRL Y-8276)</name>
    <name type="common">Yeast</name>
    <name type="synonym">Kluyveromyces africanus</name>
    <dbReference type="NCBI Taxonomy" id="1071382"/>
    <lineage>
        <taxon>Eukaryota</taxon>
        <taxon>Fungi</taxon>
        <taxon>Dikarya</taxon>
        <taxon>Ascomycota</taxon>
        <taxon>Saccharomycotina</taxon>
        <taxon>Saccharomycetes</taxon>
        <taxon>Saccharomycetales</taxon>
        <taxon>Saccharomycetaceae</taxon>
        <taxon>Kazachstania</taxon>
    </lineage>
</organism>
<evidence type="ECO:0000313" key="11">
    <source>
        <dbReference type="Proteomes" id="UP000005220"/>
    </source>
</evidence>
<dbReference type="RefSeq" id="XP_003955077.1">
    <property type="nucleotide sequence ID" value="XM_003955028.1"/>
</dbReference>
<feature type="compositionally biased region" description="Basic residues" evidence="8">
    <location>
        <begin position="237"/>
        <end position="247"/>
    </location>
</feature>
<evidence type="ECO:0000256" key="8">
    <source>
        <dbReference type="SAM" id="MobiDB-lite"/>
    </source>
</evidence>
<dbReference type="InParanoid" id="H2ANJ2"/>
<keyword evidence="3" id="KW-0698">rRNA processing</keyword>
<dbReference type="STRING" id="1071382.H2ANJ2"/>
<feature type="region of interest" description="Disordered" evidence="8">
    <location>
        <begin position="184"/>
        <end position="269"/>
    </location>
</feature>
<evidence type="ECO:0000256" key="3">
    <source>
        <dbReference type="ARBA" id="ARBA00022552"/>
    </source>
</evidence>
<evidence type="ECO:0000256" key="4">
    <source>
        <dbReference type="ARBA" id="ARBA00023242"/>
    </source>
</evidence>
<dbReference type="Pfam" id="PF24779">
    <property type="entry name" value="UTP23_sensor"/>
    <property type="match status" value="1"/>
</dbReference>
<dbReference type="HOGENOM" id="CLU_053567_1_1_1"/>
<dbReference type="Proteomes" id="UP000005220">
    <property type="component" value="Chromosome 1"/>
</dbReference>
<proteinExistence type="inferred from homology"/>
<protein>
    <recommendedName>
        <fullName evidence="7">U three protein 23</fullName>
    </recommendedName>
</protein>
<evidence type="ECO:0000313" key="10">
    <source>
        <dbReference type="EMBL" id="CCF55942.1"/>
    </source>
</evidence>
<dbReference type="AlphaFoldDB" id="H2ANJ2"/>
<feature type="domain" description="UTP23 sensor motif region" evidence="9">
    <location>
        <begin position="198"/>
        <end position="216"/>
    </location>
</feature>
<comment type="function">
    <text evidence="5">Involved in rRNA-processing and ribosome biogenesis.</text>
</comment>
<reference evidence="10 11" key="1">
    <citation type="journal article" date="2011" name="Proc. Natl. Acad. Sci. U.S.A.">
        <title>Evolutionary erosion of yeast sex chromosomes by mating-type switching accidents.</title>
        <authorList>
            <person name="Gordon J.L."/>
            <person name="Armisen D."/>
            <person name="Proux-Wera E."/>
            <person name="Oheigeartaigh S.S."/>
            <person name="Byrne K.P."/>
            <person name="Wolfe K.H."/>
        </authorList>
    </citation>
    <scope>NUCLEOTIDE SEQUENCE [LARGE SCALE GENOMIC DNA]</scope>
    <source>
        <strain evidence="11">ATCC 22294 / BCRC 22015 / CBS 2517 / CECT 1963 / NBRC 1671 / NRRL Y-8276</strain>
    </source>
</reference>
<keyword evidence="11" id="KW-1185">Reference proteome</keyword>
<evidence type="ECO:0000256" key="7">
    <source>
        <dbReference type="ARBA" id="ARBA00076388"/>
    </source>
</evidence>
<dbReference type="InterPro" id="IPR029060">
    <property type="entry name" value="PIN-like_dom_sf"/>
</dbReference>
<dbReference type="Pfam" id="PF04900">
    <property type="entry name" value="Fcf1"/>
    <property type="match status" value="1"/>
</dbReference>
<dbReference type="InterPro" id="IPR006984">
    <property type="entry name" value="Fcf1/UTP23"/>
</dbReference>
<comment type="subcellular location">
    <subcellularLocation>
        <location evidence="1">Nucleus</location>
        <location evidence="1">Nucleolus</location>
    </subcellularLocation>
</comment>
<dbReference type="GO" id="GO:0000480">
    <property type="term" value="P:endonucleolytic cleavage in 5'-ETS of tricistronic rRNA transcript (SSU-rRNA, 5.8S rRNA, LSU-rRNA)"/>
    <property type="evidence" value="ECO:0007669"/>
    <property type="project" value="EnsemblFungi"/>
</dbReference>
<dbReference type="GeneID" id="13886307"/>
<dbReference type="GO" id="GO:0000472">
    <property type="term" value="P:endonucleolytic cleavage to generate mature 5'-end of SSU-rRNA from (SSU-rRNA, 5.8S rRNA, LSU-rRNA)"/>
    <property type="evidence" value="ECO:0007669"/>
    <property type="project" value="EnsemblFungi"/>
</dbReference>
<dbReference type="CDD" id="cd09865">
    <property type="entry name" value="PIN_ScUtp23p-like"/>
    <property type="match status" value="1"/>
</dbReference>
<evidence type="ECO:0000256" key="6">
    <source>
        <dbReference type="ARBA" id="ARBA00038503"/>
    </source>
</evidence>